<dbReference type="eggNOG" id="COG0438">
    <property type="taxonomic scope" value="Bacteria"/>
</dbReference>
<sequence length="376" mass="40041">MIAPFDAPDIAIFLPSLEGGGAERVMAILASGFAGRGYQVDLVLVEASGPYLAQIASDVRVVELGSGSVIRSVGALTRYLRRERPGALLAALSHANIVAILAHRLSRSRARLVVSERLSLAAARRYSRGLRYQVIRRLMRPTYRLADRVIVVAAAMIGELKEQLHLPDDKLECIYNPVVNAELVEAAAQSCAHPWLAADASIPVVLGCGRLSAQKDFATLIDAFRIVRARRSARLIVLGEGEDRAALQAQVDASGVGVDVDLPGFAANPFAFMSRASVFVLSSIYEGMPGALIQAMACGAALVSTDCPTGPEEILEDGRWGALVPMRDPAAMAAAIEQVLNAPLVDARSRAMAFAEPEAVSRYLAALGLPAHATRR</sequence>
<dbReference type="GO" id="GO:0016757">
    <property type="term" value="F:glycosyltransferase activity"/>
    <property type="evidence" value="ECO:0007669"/>
    <property type="project" value="TreeGrafter"/>
</dbReference>
<proteinExistence type="predicted"/>
<dbReference type="RefSeq" id="WP_041394027.1">
    <property type="nucleotide sequence ID" value="NZ_CP009572.1"/>
</dbReference>
<dbReference type="Gene3D" id="3.40.50.2000">
    <property type="entry name" value="Glycogen Phosphorylase B"/>
    <property type="match status" value="2"/>
</dbReference>
<dbReference type="HOGENOM" id="CLU_009583_0_0_5"/>
<feature type="domain" description="Glycosyltransferase subfamily 4-like N-terminal" evidence="1">
    <location>
        <begin position="20"/>
        <end position="178"/>
    </location>
</feature>
<accession>A0A097ELC5</accession>
<dbReference type="EMBL" id="CP009572">
    <property type="protein sequence ID" value="AIT08373.1"/>
    <property type="molecule type" value="Genomic_DNA"/>
</dbReference>
<gene>
    <name evidence="2" type="ORF">MC45_17675</name>
</gene>
<evidence type="ECO:0000259" key="1">
    <source>
        <dbReference type="Pfam" id="PF13439"/>
    </source>
</evidence>
<dbReference type="Pfam" id="PF13439">
    <property type="entry name" value="Glyco_transf_4"/>
    <property type="match status" value="1"/>
</dbReference>
<evidence type="ECO:0000313" key="3">
    <source>
        <dbReference type="Proteomes" id="UP000033200"/>
    </source>
</evidence>
<dbReference type="PANTHER" id="PTHR12526:SF638">
    <property type="entry name" value="SPORE COAT PROTEIN SA"/>
    <property type="match status" value="1"/>
</dbReference>
<dbReference type="Pfam" id="PF13692">
    <property type="entry name" value="Glyco_trans_1_4"/>
    <property type="match status" value="1"/>
</dbReference>
<geneLocation type="plasmid" evidence="2 3">
    <name>STP1</name>
</geneLocation>
<organism evidence="2 3">
    <name type="scientific">Sphingomonas taxi</name>
    <dbReference type="NCBI Taxonomy" id="1549858"/>
    <lineage>
        <taxon>Bacteria</taxon>
        <taxon>Pseudomonadati</taxon>
        <taxon>Pseudomonadota</taxon>
        <taxon>Alphaproteobacteria</taxon>
        <taxon>Sphingomonadales</taxon>
        <taxon>Sphingomonadaceae</taxon>
        <taxon>Sphingomonas</taxon>
    </lineage>
</organism>
<dbReference type="CDD" id="cd03811">
    <property type="entry name" value="GT4_GT28_WabH-like"/>
    <property type="match status" value="1"/>
</dbReference>
<dbReference type="Proteomes" id="UP000033200">
    <property type="component" value="Plasmid STP1"/>
</dbReference>
<dbReference type="AlphaFoldDB" id="A0A097ELC5"/>
<dbReference type="SUPFAM" id="SSF53756">
    <property type="entry name" value="UDP-Glycosyltransferase/glycogen phosphorylase"/>
    <property type="match status" value="1"/>
</dbReference>
<keyword evidence="2" id="KW-0614">Plasmid</keyword>
<dbReference type="InterPro" id="IPR028098">
    <property type="entry name" value="Glyco_trans_4-like_N"/>
</dbReference>
<evidence type="ECO:0000313" key="2">
    <source>
        <dbReference type="EMBL" id="AIT08373.1"/>
    </source>
</evidence>
<protein>
    <recommendedName>
        <fullName evidence="1">Glycosyltransferase subfamily 4-like N-terminal domain-containing protein</fullName>
    </recommendedName>
</protein>
<dbReference type="PANTHER" id="PTHR12526">
    <property type="entry name" value="GLYCOSYLTRANSFERASE"/>
    <property type="match status" value="1"/>
</dbReference>
<reference evidence="2 3" key="1">
    <citation type="submission" date="2014-09" db="EMBL/GenBank/DDBJ databases">
        <title>Using Illumina technology Improving SMRT sequencing Genome Assembly by RASTools.</title>
        <authorList>
            <person name="Zhou Y."/>
            <person name="Ma T."/>
            <person name="Liu T."/>
        </authorList>
    </citation>
    <scope>NUCLEOTIDE SEQUENCE [LARGE SCALE GENOMIC DNA]</scope>
    <source>
        <strain evidence="2 3">ATCC 55669</strain>
        <plasmid evidence="3">Plasmid STP1</plasmid>
    </source>
</reference>
<dbReference type="KEGG" id="stax:MC45_17675"/>
<keyword evidence="3" id="KW-1185">Reference proteome</keyword>
<name>A0A097ELC5_9SPHN</name>